<keyword evidence="2 4" id="KW-0560">Oxidoreductase</keyword>
<dbReference type="PANTHER" id="PTHR43761:SF1">
    <property type="entry name" value="D-ISOMER SPECIFIC 2-HYDROXYACID DEHYDROGENASE CATALYTIC DOMAIN-CONTAINING PROTEIN-RELATED"/>
    <property type="match status" value="1"/>
</dbReference>
<dbReference type="InterPro" id="IPR029752">
    <property type="entry name" value="D-isomer_DH_CS1"/>
</dbReference>
<comment type="similarity">
    <text evidence="1 4">Belongs to the D-isomer specific 2-hydroxyacid dehydrogenase family.</text>
</comment>
<dbReference type="GO" id="GO:0016616">
    <property type="term" value="F:oxidoreductase activity, acting on the CH-OH group of donors, NAD or NADP as acceptor"/>
    <property type="evidence" value="ECO:0007669"/>
    <property type="project" value="InterPro"/>
</dbReference>
<evidence type="ECO:0000259" key="5">
    <source>
        <dbReference type="Pfam" id="PF00389"/>
    </source>
</evidence>
<dbReference type="InterPro" id="IPR006140">
    <property type="entry name" value="D-isomer_DH_NAD-bd"/>
</dbReference>
<dbReference type="InterPro" id="IPR036291">
    <property type="entry name" value="NAD(P)-bd_dom_sf"/>
</dbReference>
<evidence type="ECO:0000256" key="4">
    <source>
        <dbReference type="RuleBase" id="RU003719"/>
    </source>
</evidence>
<evidence type="ECO:0000313" key="7">
    <source>
        <dbReference type="EMBL" id="HJB75342.1"/>
    </source>
</evidence>
<evidence type="ECO:0000259" key="6">
    <source>
        <dbReference type="Pfam" id="PF02826"/>
    </source>
</evidence>
<dbReference type="Gene3D" id="3.40.50.720">
    <property type="entry name" value="NAD(P)-binding Rossmann-like Domain"/>
    <property type="match status" value="2"/>
</dbReference>
<protein>
    <submittedName>
        <fullName evidence="7">D-2-hydroxyacid dehydrogenase</fullName>
    </submittedName>
</protein>
<evidence type="ECO:0000313" key="8">
    <source>
        <dbReference type="Proteomes" id="UP000823877"/>
    </source>
</evidence>
<feature type="domain" description="D-isomer specific 2-hydroxyacid dehydrogenase NAD-binding" evidence="6">
    <location>
        <begin position="109"/>
        <end position="289"/>
    </location>
</feature>
<dbReference type="FunFam" id="3.40.50.720:FF:000203">
    <property type="entry name" value="D-3-phosphoglycerate dehydrogenase (SerA)"/>
    <property type="match status" value="1"/>
</dbReference>
<dbReference type="SUPFAM" id="SSF51735">
    <property type="entry name" value="NAD(P)-binding Rossmann-fold domains"/>
    <property type="match status" value="1"/>
</dbReference>
<dbReference type="PROSITE" id="PS00671">
    <property type="entry name" value="D_2_HYDROXYACID_DH_3"/>
    <property type="match status" value="1"/>
</dbReference>
<keyword evidence="3" id="KW-0520">NAD</keyword>
<dbReference type="EMBL" id="DWXN01000012">
    <property type="protein sequence ID" value="HJB75342.1"/>
    <property type="molecule type" value="Genomic_DNA"/>
</dbReference>
<proteinExistence type="inferred from homology"/>
<dbReference type="InterPro" id="IPR006139">
    <property type="entry name" value="D-isomer_2_OHA_DH_cat_dom"/>
</dbReference>
<dbReference type="PROSITE" id="PS00065">
    <property type="entry name" value="D_2_HYDROXYACID_DH_1"/>
    <property type="match status" value="1"/>
</dbReference>
<dbReference type="Pfam" id="PF00389">
    <property type="entry name" value="2-Hacid_dh"/>
    <property type="match status" value="1"/>
</dbReference>
<dbReference type="GO" id="GO:0051287">
    <property type="term" value="F:NAD binding"/>
    <property type="evidence" value="ECO:0007669"/>
    <property type="project" value="InterPro"/>
</dbReference>
<dbReference type="SUPFAM" id="SSF52283">
    <property type="entry name" value="Formate/glycerate dehydrogenase catalytic domain-like"/>
    <property type="match status" value="1"/>
</dbReference>
<gene>
    <name evidence="7" type="ORF">IAA37_06670</name>
</gene>
<dbReference type="CDD" id="cd12162">
    <property type="entry name" value="2-Hacid_dh_4"/>
    <property type="match status" value="1"/>
</dbReference>
<comment type="caution">
    <text evidence="7">The sequence shown here is derived from an EMBL/GenBank/DDBJ whole genome shotgun (WGS) entry which is preliminary data.</text>
</comment>
<reference evidence="7" key="2">
    <citation type="submission" date="2021-04" db="EMBL/GenBank/DDBJ databases">
        <authorList>
            <person name="Gilroy R."/>
        </authorList>
    </citation>
    <scope>NUCLEOTIDE SEQUENCE</scope>
    <source>
        <strain evidence="7">CHK188-16595</strain>
    </source>
</reference>
<dbReference type="InterPro" id="IPR050418">
    <property type="entry name" value="D-iso_2-hydroxyacid_DH_PdxB"/>
</dbReference>
<dbReference type="Proteomes" id="UP000823877">
    <property type="component" value="Unassembled WGS sequence"/>
</dbReference>
<evidence type="ECO:0000256" key="3">
    <source>
        <dbReference type="ARBA" id="ARBA00023027"/>
    </source>
</evidence>
<sequence length="320" mass="35148">MKIVNLDGYTTNPGDLSWDFLKKYTDDVTVYDRTSEDDVVARAKGADILIINKTVLTCDILQKLSPELRYIGLQSTGYNVVDLKTATQLGITVCNIPSYSTNAVAQQVFAFILHFTNQVELHSESVHNGDWCKCPDFCYTLSPLAELSGKTIGIIGFGSIGKRVAQIAESFDMQILIHSRSHKDLRGFKNARQVKKDELFSVSDFITCHCPLTAETENLINADSLSKMKSSAVLINTSRGPVVDENALANALNTGKIAGAALDVLKKEPADSENPLLNAKNCIITPHIAWAAKETRARLLSILDRNIECYLAGKPQNKVN</sequence>
<name>A0A9D2S975_9FIRM</name>
<evidence type="ECO:0000256" key="2">
    <source>
        <dbReference type="ARBA" id="ARBA00023002"/>
    </source>
</evidence>
<accession>A0A9D2S975</accession>
<dbReference type="PANTHER" id="PTHR43761">
    <property type="entry name" value="D-ISOMER SPECIFIC 2-HYDROXYACID DEHYDROGENASE FAMILY PROTEIN (AFU_ORTHOLOGUE AFUA_1G13630)"/>
    <property type="match status" value="1"/>
</dbReference>
<organism evidence="7 8">
    <name type="scientific">Candidatus Eubacterium faecale</name>
    <dbReference type="NCBI Taxonomy" id="2838568"/>
    <lineage>
        <taxon>Bacteria</taxon>
        <taxon>Bacillati</taxon>
        <taxon>Bacillota</taxon>
        <taxon>Clostridia</taxon>
        <taxon>Eubacteriales</taxon>
        <taxon>Eubacteriaceae</taxon>
        <taxon>Eubacterium</taxon>
    </lineage>
</organism>
<dbReference type="AlphaFoldDB" id="A0A9D2S975"/>
<dbReference type="InterPro" id="IPR029753">
    <property type="entry name" value="D-isomer_DH_CS"/>
</dbReference>
<dbReference type="Pfam" id="PF02826">
    <property type="entry name" value="2-Hacid_dh_C"/>
    <property type="match status" value="1"/>
</dbReference>
<feature type="domain" description="D-isomer specific 2-hydroxyacid dehydrogenase catalytic" evidence="5">
    <location>
        <begin position="18"/>
        <end position="320"/>
    </location>
</feature>
<reference evidence="7" key="1">
    <citation type="journal article" date="2021" name="PeerJ">
        <title>Extensive microbial diversity within the chicken gut microbiome revealed by metagenomics and culture.</title>
        <authorList>
            <person name="Gilroy R."/>
            <person name="Ravi A."/>
            <person name="Getino M."/>
            <person name="Pursley I."/>
            <person name="Horton D.L."/>
            <person name="Alikhan N.F."/>
            <person name="Baker D."/>
            <person name="Gharbi K."/>
            <person name="Hall N."/>
            <person name="Watson M."/>
            <person name="Adriaenssens E.M."/>
            <person name="Foster-Nyarko E."/>
            <person name="Jarju S."/>
            <person name="Secka A."/>
            <person name="Antonio M."/>
            <person name="Oren A."/>
            <person name="Chaudhuri R.R."/>
            <person name="La Ragione R."/>
            <person name="Hildebrand F."/>
            <person name="Pallen M.J."/>
        </authorList>
    </citation>
    <scope>NUCLEOTIDE SEQUENCE</scope>
    <source>
        <strain evidence="7">CHK188-16595</strain>
    </source>
</reference>
<evidence type="ECO:0000256" key="1">
    <source>
        <dbReference type="ARBA" id="ARBA00005854"/>
    </source>
</evidence>